<gene>
    <name evidence="2" type="ORF">GGQ83_000520</name>
</gene>
<keyword evidence="1" id="KW-0812">Transmembrane</keyword>
<comment type="caution">
    <text evidence="2">The sequence shown here is derived from an EMBL/GenBank/DDBJ whole genome shotgun (WGS) entry which is preliminary data.</text>
</comment>
<feature type="transmembrane region" description="Helical" evidence="1">
    <location>
        <begin position="102"/>
        <end position="123"/>
    </location>
</feature>
<evidence type="ECO:0000313" key="2">
    <source>
        <dbReference type="EMBL" id="MBB3897094.1"/>
    </source>
</evidence>
<name>A0A840A9W1_9PROT</name>
<evidence type="ECO:0000313" key="3">
    <source>
        <dbReference type="Proteomes" id="UP000553193"/>
    </source>
</evidence>
<feature type="transmembrane region" description="Helical" evidence="1">
    <location>
        <begin position="67"/>
        <end position="90"/>
    </location>
</feature>
<dbReference type="EMBL" id="JACIDJ010000001">
    <property type="protein sequence ID" value="MBB3897094.1"/>
    <property type="molecule type" value="Genomic_DNA"/>
</dbReference>
<dbReference type="Proteomes" id="UP000553193">
    <property type="component" value="Unassembled WGS sequence"/>
</dbReference>
<keyword evidence="1" id="KW-1133">Transmembrane helix</keyword>
<evidence type="ECO:0000256" key="1">
    <source>
        <dbReference type="SAM" id="Phobius"/>
    </source>
</evidence>
<keyword evidence="3" id="KW-1185">Reference proteome</keyword>
<keyword evidence="1" id="KW-0472">Membrane</keyword>
<accession>A0A840A9W1</accession>
<dbReference type="RefSeq" id="WP_184382035.1">
    <property type="nucleotide sequence ID" value="NZ_JACIDJ010000001.1"/>
</dbReference>
<protein>
    <recommendedName>
        <fullName evidence="4">Transmembrane protein</fullName>
    </recommendedName>
</protein>
<sequence>MSRELRAALVYVLLAFALGFVLGPVRELLLAPALGRVGALLVELPLLLAACWWLAPRVMRRVPPGVGRLRAGFAALALLLFLEFTLGMVLRGWDFPTWLESFWTAHGAVTLAGYWLFALIPYWRGVGARG</sequence>
<dbReference type="AlphaFoldDB" id="A0A840A9W1"/>
<feature type="transmembrane region" description="Helical" evidence="1">
    <location>
        <begin position="37"/>
        <end position="55"/>
    </location>
</feature>
<organism evidence="2 3">
    <name type="scientific">Roseococcus suduntuyensis</name>
    <dbReference type="NCBI Taxonomy" id="455361"/>
    <lineage>
        <taxon>Bacteria</taxon>
        <taxon>Pseudomonadati</taxon>
        <taxon>Pseudomonadota</taxon>
        <taxon>Alphaproteobacteria</taxon>
        <taxon>Acetobacterales</taxon>
        <taxon>Roseomonadaceae</taxon>
        <taxon>Roseococcus</taxon>
    </lineage>
</organism>
<evidence type="ECO:0008006" key="4">
    <source>
        <dbReference type="Google" id="ProtNLM"/>
    </source>
</evidence>
<reference evidence="2 3" key="1">
    <citation type="submission" date="2020-08" db="EMBL/GenBank/DDBJ databases">
        <title>Genomic Encyclopedia of Type Strains, Phase IV (KMG-IV): sequencing the most valuable type-strain genomes for metagenomic binning, comparative biology and taxonomic classification.</title>
        <authorList>
            <person name="Goeker M."/>
        </authorList>
    </citation>
    <scope>NUCLEOTIDE SEQUENCE [LARGE SCALE GENOMIC DNA]</scope>
    <source>
        <strain evidence="2 3">DSM 19979</strain>
    </source>
</reference>
<feature type="transmembrane region" description="Helical" evidence="1">
    <location>
        <begin position="7"/>
        <end position="25"/>
    </location>
</feature>
<proteinExistence type="predicted"/>